<dbReference type="CDD" id="cd12117">
    <property type="entry name" value="A_NRPS_Srf_like"/>
    <property type="match status" value="1"/>
</dbReference>
<dbReference type="PROSITE" id="PS50075">
    <property type="entry name" value="CARRIER"/>
    <property type="match status" value="2"/>
</dbReference>
<dbReference type="Gene3D" id="2.30.38.10">
    <property type="entry name" value="Luciferase, Domain 3"/>
    <property type="match status" value="1"/>
</dbReference>
<dbReference type="Gene3D" id="3.30.70.3290">
    <property type="match status" value="1"/>
</dbReference>
<dbReference type="InterPro" id="IPR016039">
    <property type="entry name" value="Thiolase-like"/>
</dbReference>
<dbReference type="Pfam" id="PF00501">
    <property type="entry name" value="AMP-binding"/>
    <property type="match status" value="1"/>
</dbReference>
<keyword evidence="12" id="KW-1185">Reference proteome</keyword>
<dbReference type="FunFam" id="2.30.38.10:FF:000001">
    <property type="entry name" value="Non-ribosomal peptide synthetase PvdI"/>
    <property type="match status" value="1"/>
</dbReference>
<dbReference type="Gene3D" id="3.40.366.10">
    <property type="entry name" value="Malonyl-Coenzyme A Acyl Carrier Protein, domain 2"/>
    <property type="match status" value="1"/>
</dbReference>
<dbReference type="SUPFAM" id="SSF53901">
    <property type="entry name" value="Thiolase-like"/>
    <property type="match status" value="1"/>
</dbReference>
<dbReference type="GO" id="GO:0006633">
    <property type="term" value="P:fatty acid biosynthetic process"/>
    <property type="evidence" value="ECO:0007669"/>
    <property type="project" value="InterPro"/>
</dbReference>
<dbReference type="Pfam" id="PF02801">
    <property type="entry name" value="Ketoacyl-synt_C"/>
    <property type="match status" value="1"/>
</dbReference>
<dbReference type="SUPFAM" id="SSF47336">
    <property type="entry name" value="ACP-like"/>
    <property type="match status" value="2"/>
</dbReference>
<dbReference type="GO" id="GO:0044550">
    <property type="term" value="P:secondary metabolite biosynthetic process"/>
    <property type="evidence" value="ECO:0007669"/>
    <property type="project" value="UniProtKB-ARBA"/>
</dbReference>
<name>A0A431TR67_9BURK</name>
<proteinExistence type="predicted"/>
<dbReference type="InterPro" id="IPR020806">
    <property type="entry name" value="PKS_PP-bd"/>
</dbReference>
<evidence type="ECO:0000256" key="8">
    <source>
        <dbReference type="ARBA" id="ARBA00023268"/>
    </source>
</evidence>
<dbReference type="InterPro" id="IPR006162">
    <property type="entry name" value="Ppantetheine_attach_site"/>
</dbReference>
<dbReference type="InterPro" id="IPR015421">
    <property type="entry name" value="PyrdxlP-dep_Trfase_major"/>
</dbReference>
<dbReference type="Gene3D" id="3.40.640.10">
    <property type="entry name" value="Type I PLP-dependent aspartate aminotransferase-like (Major domain)"/>
    <property type="match status" value="1"/>
</dbReference>
<dbReference type="SUPFAM" id="SSF53383">
    <property type="entry name" value="PLP-dependent transferases"/>
    <property type="match status" value="1"/>
</dbReference>
<evidence type="ECO:0000256" key="3">
    <source>
        <dbReference type="ARBA" id="ARBA00022553"/>
    </source>
</evidence>
<dbReference type="InterPro" id="IPR016035">
    <property type="entry name" value="Acyl_Trfase/lysoPLipase"/>
</dbReference>
<feature type="domain" description="Ketosynthase family 3 (KS3)" evidence="10">
    <location>
        <begin position="853"/>
        <end position="1279"/>
    </location>
</feature>
<dbReference type="InterPro" id="IPR001227">
    <property type="entry name" value="Ac_transferase_dom_sf"/>
</dbReference>
<evidence type="ECO:0000256" key="1">
    <source>
        <dbReference type="ARBA" id="ARBA00001933"/>
    </source>
</evidence>
<dbReference type="Gene3D" id="3.40.50.980">
    <property type="match status" value="2"/>
</dbReference>
<dbReference type="InterPro" id="IPR020845">
    <property type="entry name" value="AMP-binding_CS"/>
</dbReference>
<dbReference type="InterPro" id="IPR025110">
    <property type="entry name" value="AMP-bd_C"/>
</dbReference>
<keyword evidence="2" id="KW-0596">Phosphopantetheine</keyword>
<evidence type="ECO:0000256" key="7">
    <source>
        <dbReference type="ARBA" id="ARBA00023098"/>
    </source>
</evidence>
<dbReference type="InterPro" id="IPR050091">
    <property type="entry name" value="PKS_NRPS_Biosynth_Enz"/>
</dbReference>
<dbReference type="RefSeq" id="WP_126468648.1">
    <property type="nucleotide sequence ID" value="NZ_RXOE01000001.1"/>
</dbReference>
<dbReference type="GO" id="GO:0008483">
    <property type="term" value="F:transaminase activity"/>
    <property type="evidence" value="ECO:0007669"/>
    <property type="project" value="InterPro"/>
</dbReference>
<dbReference type="Pfam" id="PF00698">
    <property type="entry name" value="Acyl_transf_1"/>
    <property type="match status" value="1"/>
</dbReference>
<evidence type="ECO:0000256" key="4">
    <source>
        <dbReference type="ARBA" id="ARBA00022679"/>
    </source>
</evidence>
<dbReference type="Pfam" id="PF00550">
    <property type="entry name" value="PP-binding"/>
    <property type="match status" value="2"/>
</dbReference>
<dbReference type="Pfam" id="PF00109">
    <property type="entry name" value="ketoacyl-synt"/>
    <property type="match status" value="1"/>
</dbReference>
<dbReference type="InterPro" id="IPR014030">
    <property type="entry name" value="Ketoacyl_synth_N"/>
</dbReference>
<dbReference type="GO" id="GO:0004315">
    <property type="term" value="F:3-oxoacyl-[acyl-carrier-protein] synthase activity"/>
    <property type="evidence" value="ECO:0007669"/>
    <property type="project" value="InterPro"/>
</dbReference>
<dbReference type="InterPro" id="IPR010071">
    <property type="entry name" value="AA_adenyl_dom"/>
</dbReference>
<dbReference type="Gene3D" id="3.40.47.10">
    <property type="match status" value="1"/>
</dbReference>
<reference evidence="11 12" key="1">
    <citation type="submission" date="2018-12" db="EMBL/GenBank/DDBJ databases">
        <title>The genome of Variovorax gossypii DSM 100435.</title>
        <authorList>
            <person name="Gao J."/>
            <person name="Sun J."/>
        </authorList>
    </citation>
    <scope>NUCLEOTIDE SEQUENCE [LARGE SCALE GENOMIC DNA]</scope>
    <source>
        <strain evidence="11 12">DSM 100435</strain>
    </source>
</reference>
<dbReference type="NCBIfam" id="TIGR01733">
    <property type="entry name" value="AA-adenyl-dom"/>
    <property type="match status" value="1"/>
</dbReference>
<dbReference type="SUPFAM" id="SSF52151">
    <property type="entry name" value="FabD/lysophospholipase-like"/>
    <property type="match status" value="1"/>
</dbReference>
<organism evidence="11 12">
    <name type="scientific">Variovorax gossypii</name>
    <dbReference type="NCBI Taxonomy" id="1679495"/>
    <lineage>
        <taxon>Bacteria</taxon>
        <taxon>Pseudomonadati</taxon>
        <taxon>Pseudomonadota</taxon>
        <taxon>Betaproteobacteria</taxon>
        <taxon>Burkholderiales</taxon>
        <taxon>Comamonadaceae</taxon>
        <taxon>Variovorax</taxon>
    </lineage>
</organism>
<dbReference type="InterPro" id="IPR018201">
    <property type="entry name" value="Ketoacyl_synth_AS"/>
</dbReference>
<dbReference type="InterPro" id="IPR014031">
    <property type="entry name" value="Ketoacyl_synth_C"/>
</dbReference>
<dbReference type="InterPro" id="IPR045851">
    <property type="entry name" value="AMP-bd_C_sf"/>
</dbReference>
<evidence type="ECO:0000256" key="2">
    <source>
        <dbReference type="ARBA" id="ARBA00022450"/>
    </source>
</evidence>
<dbReference type="InterPro" id="IPR014043">
    <property type="entry name" value="Acyl_transferase_dom"/>
</dbReference>
<dbReference type="Pfam" id="PF13193">
    <property type="entry name" value="AMP-binding_C"/>
    <property type="match status" value="1"/>
</dbReference>
<dbReference type="InterPro" id="IPR016036">
    <property type="entry name" value="Malonyl_transacylase_ACP-bd"/>
</dbReference>
<dbReference type="InterPro" id="IPR005814">
    <property type="entry name" value="Aminotrans_3"/>
</dbReference>
<dbReference type="PROSITE" id="PS00606">
    <property type="entry name" value="KS3_1"/>
    <property type="match status" value="1"/>
</dbReference>
<keyword evidence="8" id="KW-0511">Multifunctional enzyme</keyword>
<dbReference type="PROSITE" id="PS00600">
    <property type="entry name" value="AA_TRANSFER_CLASS_3"/>
    <property type="match status" value="1"/>
</dbReference>
<keyword evidence="4" id="KW-0808">Transferase</keyword>
<dbReference type="InterPro" id="IPR009081">
    <property type="entry name" value="PP-bd_ACP"/>
</dbReference>
<dbReference type="SMART" id="SM00823">
    <property type="entry name" value="PKS_PP"/>
    <property type="match status" value="2"/>
</dbReference>
<keyword evidence="6" id="KW-0663">Pyridoxal phosphate</keyword>
<dbReference type="CDD" id="cd00833">
    <property type="entry name" value="PKS"/>
    <property type="match status" value="1"/>
</dbReference>
<sequence length="2482" mass="262421">MDFPFAQLLLAYFFWDTYVEIQTVSQAGQGDPELSLEDLFVSRSNSKGSASRHVASTTLSPHFARKLAGSPAVGGQLPDTLFAGAWLLLQARWLGSLWPVLDEAGTGQDAPACFSTTVAFDTTMAAGPWLAELDLGRRGASKTAHAAPSPASLWLREEAGIESADAPLRLRFDAASASLHADAAPGLMDPAAIDVLLATLADTAEDLLDRPDAALGDIRTLPRAESADQLGAWNIALSPIDSALTVPAVFALQAAATPQAIALAQGEAQMSYSELDQRSDDLARRLQTLGVHAGDNVGMLLDRSMAAIVAQLGILKAGAAYVPVPTDYPPERIAYMLDEAGAHHVLTAQEHRHLIPPHHGVFLVDEHQDNENRGSWNFPAIDAESVAYVMYTSGSTGTPKGIEICHRSILRLVVGVDYVSLTPGLAMLHAAPLGFDAATLEIWGPLLNGGCCVIHDERVPTGAGLARTIARHGVHTAWLTAALFNAVVDDDPAHLSGLLHLFTGGEALSVPHVRRALAALPGLALSNGYGPTECTTFAATHRIASPLPEDLRSVPLGRPIKDTVLRVLSPSMALLPTGFVGELCIGGHGLARGYLRQPALSAERFVADPFGGPGDRLYRTGDLARWLPDGTIEFIGRRDGQVKIHGHRIETGEVEAAILAHPGVQSCAVVARPDGSGQLRLVAYLVSHSGEEKLSWEALRAHLGERLPAAMVPAAQVWLERLPVTPNGKLDRKALPEPAGERPELAQPFEEARGAIEQQVCDAFARALRISKVGRNDNFFDLGGDSLLVLQVLADLRRGSGTPLSTNLFFRNPTPKAMGARMQPAGDQPATAAAAGFKDRSTAAATLPHDALHDAVALVGTAGRFPGAADVEQFWDNLVAGRDTISFFDDATLDAGIGEALRNDPAYVRARGVIDGIENFDAAFFGIGPKEAQLMDPQQRVFLEICWECLERAGYVPDAAPGPVGVYAGMYNATYHQRHVSTRPDLVEPVGEFQVMLANEKDYITTRVANRLNLTGPAVSVHTACSTSLVAVAHAFHALRTGQCYMALAGGASVTCPPRSGYLYNEGSMLSPDGHTRSFDAQARGTVFSDGAAVVLLKRLADAQADGDTIYAVLRSACVNNDGGAKASFTAPSVDGQAAVIRAALAAADVDARSISYVEAHGTATPMGDPIEVEALAVAYAEHTDALGYCTLGSVKSNVGHMVTAAGAAGLIKTALALHHEQIPPTVHFSAPNPSIDFARTPFHVTSSLQQWPRAAQPRRAGVSSFGVGGTNAHVIVEEAPPRPVSPPATGEQVLLLSARSETALAAAAGQLASHLEGHPELPLADVAHTLAVGRKAHAFRRAVVAGSTSDAVASLRDTGSTGTVSGRAASSEPQLVLMFPGQGAQYAGMGRNLRANDPVFAAAFDDCMAALEGVTDFDLRERMFSDDPQALSPTAATQPAIFALEYALARRLLALGARPHALIGHSVGEFVAAVIAGVMRLEDAARLVARRGALMQAQPAGAMLSVRLGAAQLIERLGPQLSLASENGPTACVAAGPFDAIAALQSALEADGIPSRPLQTSHAFHSAMMDAAVAPFEALVAKVALNAPQTRIYSTLTGKPLGDAEATSPSYWARHLRGTVRFSPAVRCAMAQTANPLFVEAGPRNTLSTLVRQHGASNAFALLHVEPGGMADEARTLRLALGRLWTCGAEIELSRLTARAGAQRVRLPTTPFERKRCWVDIAAAVTSSPDVSVAAAPAAAATPSPFVPPVSLEPIVTAATPSPLPPPSAGSSVDTRLRALFEDISGLDMAQAEGQAPFGELGLDSLTLTQAATQIKKHFKVNVSFRQLMENYRGFDALSAFLRESLPPEAAPAPVAAPTTSMTAATAAPVESAVAMPLRMPQALPVYMPAQGVVAGEGPLSQLISQQMELMRQQLALLSGAVPAAPLATLQAVPVQAVPAVAATPVAATAPTPTSAEEPAQPVRYDVSKAFGAIARIHTQRTAEPSGRQKARLAAFVRRYVERTRKSKEFTEANRPHMADPRVVNGFRPITKEITYQIVIERSKGSRMWDLDGNEYVDALNGFGMNMFGWQPDFVLEAVRRQLDAGYEIGPQHPLAAEVTALVCELTGNDRAGLCNTGSEAVMAALRIARTVTGRSTVVVFTGSYHGTFDEVLVRAGKGGKGLSAAPGVMSGMFGDIRVLDYGTPEALDFIRDNAGDLAAVLAEPVQSRRPDFQPREFLHELREITEKNGCCLIFDEVITGFRTALGGAQELFGVRADLATYGKVIGGGFPVGVIAGKREFMDALDGGAWQYGDDSIPGVGVTYFAGTFVRHPLALAAAKASLMHLKEAGPALQAGLNASTTAMAAELSGWCREVGAPIEVRHFASLWRVSWLEDHPLQDLLFAMMRSRGVHILDNFPCFLTSAHSAEDIAFIQRAFKESVAEMQESGFLPRRAIPVTGFDIHKPAEEGSVLARDIDGQPFWYVPDAAPASHSLVNGKAAA</sequence>
<dbReference type="InterPro" id="IPR020841">
    <property type="entry name" value="PKS_Beta-ketoAc_synthase_dom"/>
</dbReference>
<dbReference type="EMBL" id="RXOE01000001">
    <property type="protein sequence ID" value="RTQ36680.1"/>
    <property type="molecule type" value="Genomic_DNA"/>
</dbReference>
<keyword evidence="7" id="KW-0443">Lipid metabolism</keyword>
<dbReference type="InterPro" id="IPR000873">
    <property type="entry name" value="AMP-dep_synth/lig_dom"/>
</dbReference>
<evidence type="ECO:0000259" key="9">
    <source>
        <dbReference type="PROSITE" id="PS50075"/>
    </source>
</evidence>
<dbReference type="Gene3D" id="3.30.559.30">
    <property type="entry name" value="Nonribosomal peptide synthetase, condensation domain"/>
    <property type="match status" value="1"/>
</dbReference>
<dbReference type="FunFam" id="3.30.300.30:FF:000010">
    <property type="entry name" value="Enterobactin synthetase component F"/>
    <property type="match status" value="1"/>
</dbReference>
<accession>A0A431TR67</accession>
<feature type="domain" description="Carrier" evidence="9">
    <location>
        <begin position="751"/>
        <end position="826"/>
    </location>
</feature>
<dbReference type="Pfam" id="PF22621">
    <property type="entry name" value="CurL-like_PKS_C"/>
    <property type="match status" value="1"/>
</dbReference>
<dbReference type="InterPro" id="IPR015424">
    <property type="entry name" value="PyrdxlP-dep_Trfase"/>
</dbReference>
<dbReference type="PROSITE" id="PS00012">
    <property type="entry name" value="PHOSPHOPANTETHEINE"/>
    <property type="match status" value="2"/>
</dbReference>
<dbReference type="FunFam" id="3.40.50.980:FF:000001">
    <property type="entry name" value="Non-ribosomal peptide synthetase"/>
    <property type="match status" value="1"/>
</dbReference>
<dbReference type="FunFam" id="3.40.47.10:FF:000042">
    <property type="entry name" value="Polyketide synthase Pks13"/>
    <property type="match status" value="1"/>
</dbReference>
<dbReference type="Gene3D" id="3.90.1150.10">
    <property type="entry name" value="Aspartate Aminotransferase, domain 1"/>
    <property type="match status" value="1"/>
</dbReference>
<comment type="caution">
    <text evidence="11">The sequence shown here is derived from an EMBL/GenBank/DDBJ whole genome shotgun (WGS) entry which is preliminary data.</text>
</comment>
<dbReference type="GO" id="GO:0031177">
    <property type="term" value="F:phosphopantetheine binding"/>
    <property type="evidence" value="ECO:0007669"/>
    <property type="project" value="InterPro"/>
</dbReference>
<comment type="cofactor">
    <cofactor evidence="1">
        <name>pyridoxal 5'-phosphate</name>
        <dbReference type="ChEBI" id="CHEBI:597326"/>
    </cofactor>
</comment>
<dbReference type="GO" id="GO:0030170">
    <property type="term" value="F:pyridoxal phosphate binding"/>
    <property type="evidence" value="ECO:0007669"/>
    <property type="project" value="InterPro"/>
</dbReference>
<dbReference type="InterPro" id="IPR049704">
    <property type="entry name" value="Aminotrans_3_PPA_site"/>
</dbReference>
<feature type="domain" description="Carrier" evidence="9">
    <location>
        <begin position="1772"/>
        <end position="1847"/>
    </location>
</feature>
<dbReference type="SUPFAM" id="SSF56801">
    <property type="entry name" value="Acetyl-CoA synthetase-like"/>
    <property type="match status" value="1"/>
</dbReference>
<dbReference type="PROSITE" id="PS52004">
    <property type="entry name" value="KS3_2"/>
    <property type="match status" value="1"/>
</dbReference>
<evidence type="ECO:0000313" key="12">
    <source>
        <dbReference type="Proteomes" id="UP000267418"/>
    </source>
</evidence>
<gene>
    <name evidence="11" type="ORF">EJP69_02760</name>
</gene>
<dbReference type="SUPFAM" id="SSF55048">
    <property type="entry name" value="Probable ACP-binding domain of malonyl-CoA ACP transacylase"/>
    <property type="match status" value="1"/>
</dbReference>
<evidence type="ECO:0000259" key="10">
    <source>
        <dbReference type="PROSITE" id="PS52004"/>
    </source>
</evidence>
<keyword evidence="5" id="KW-0276">Fatty acid metabolism</keyword>
<dbReference type="OrthoDB" id="9778690at2"/>
<evidence type="ECO:0000256" key="6">
    <source>
        <dbReference type="ARBA" id="ARBA00022898"/>
    </source>
</evidence>
<dbReference type="Proteomes" id="UP000267418">
    <property type="component" value="Unassembled WGS sequence"/>
</dbReference>
<dbReference type="PANTHER" id="PTHR43775:SF51">
    <property type="entry name" value="INACTIVE PHENOLPHTHIOCEROL SYNTHESIS POLYKETIDE SYNTHASE TYPE I PKS1-RELATED"/>
    <property type="match status" value="1"/>
</dbReference>
<dbReference type="Gene3D" id="1.10.1200.10">
    <property type="entry name" value="ACP-like"/>
    <property type="match status" value="2"/>
</dbReference>
<dbReference type="PROSITE" id="PS00455">
    <property type="entry name" value="AMP_BINDING"/>
    <property type="match status" value="1"/>
</dbReference>
<dbReference type="InterPro" id="IPR015422">
    <property type="entry name" value="PyrdxlP-dep_Trfase_small"/>
</dbReference>
<dbReference type="PANTHER" id="PTHR43775">
    <property type="entry name" value="FATTY ACID SYNTHASE"/>
    <property type="match status" value="1"/>
</dbReference>
<dbReference type="GO" id="GO:0004312">
    <property type="term" value="F:fatty acid synthase activity"/>
    <property type="evidence" value="ECO:0007669"/>
    <property type="project" value="TreeGrafter"/>
</dbReference>
<dbReference type="SMART" id="SM00825">
    <property type="entry name" value="PKS_KS"/>
    <property type="match status" value="1"/>
</dbReference>
<keyword evidence="3" id="KW-0597">Phosphoprotein</keyword>
<dbReference type="Gene3D" id="3.30.300.30">
    <property type="match status" value="1"/>
</dbReference>
<evidence type="ECO:0000256" key="5">
    <source>
        <dbReference type="ARBA" id="ARBA00022832"/>
    </source>
</evidence>
<dbReference type="SMART" id="SM00827">
    <property type="entry name" value="PKS_AT"/>
    <property type="match status" value="1"/>
</dbReference>
<protein>
    <submittedName>
        <fullName evidence="11">Amino acid adenylation domain-containing protein</fullName>
    </submittedName>
</protein>
<dbReference type="InterPro" id="IPR036736">
    <property type="entry name" value="ACP-like_sf"/>
</dbReference>
<evidence type="ECO:0000313" key="11">
    <source>
        <dbReference type="EMBL" id="RTQ36680.1"/>
    </source>
</evidence>
<dbReference type="Pfam" id="PF00202">
    <property type="entry name" value="Aminotran_3"/>
    <property type="match status" value="1"/>
</dbReference>